<dbReference type="Gene3D" id="3.40.190.170">
    <property type="entry name" value="Bacterial extracellular solute-binding protein, family 7"/>
    <property type="match status" value="1"/>
</dbReference>
<dbReference type="PIRSF" id="PIRSF006470">
    <property type="entry name" value="DctB"/>
    <property type="match status" value="1"/>
</dbReference>
<dbReference type="CDD" id="cd13603">
    <property type="entry name" value="PBP2_TRAP_Siap_TeaA_like"/>
    <property type="match status" value="1"/>
</dbReference>
<dbReference type="PANTHER" id="PTHR33376">
    <property type="match status" value="1"/>
</dbReference>
<keyword evidence="3" id="KW-0732">Signal</keyword>
<dbReference type="STRING" id="29563.SAMN02983006_01728"/>
<dbReference type="Pfam" id="PF03480">
    <property type="entry name" value="DctP"/>
    <property type="match status" value="1"/>
</dbReference>
<dbReference type="InterPro" id="IPR004682">
    <property type="entry name" value="TRAP_DctP"/>
</dbReference>
<dbReference type="InterPro" id="IPR018389">
    <property type="entry name" value="DctP_fam"/>
</dbReference>
<evidence type="ECO:0000313" key="5">
    <source>
        <dbReference type="Proteomes" id="UP000199006"/>
    </source>
</evidence>
<dbReference type="OrthoDB" id="9815946at2"/>
<accession>A0A1I4JJS3</accession>
<dbReference type="NCBIfam" id="TIGR00787">
    <property type="entry name" value="dctP"/>
    <property type="match status" value="1"/>
</dbReference>
<reference evidence="4 5" key="1">
    <citation type="submission" date="2016-10" db="EMBL/GenBank/DDBJ databases">
        <authorList>
            <person name="de Groot N.N."/>
        </authorList>
    </citation>
    <scope>NUCLEOTIDE SEQUENCE [LARGE SCALE GENOMIC DNA]</scope>
    <source>
        <strain evidence="4 5">ATCC 51327</strain>
    </source>
</reference>
<dbReference type="PANTHER" id="PTHR33376:SF7">
    <property type="entry name" value="C4-DICARBOXYLATE-BINDING PROTEIN DCTB"/>
    <property type="match status" value="1"/>
</dbReference>
<keyword evidence="2" id="KW-0813">Transport</keyword>
<protein>
    <submittedName>
        <fullName evidence="4">Tripartite ATP-independent transporter solute receptor, DctP family</fullName>
    </submittedName>
</protein>
<dbReference type="AlphaFoldDB" id="A0A1I4JJS3"/>
<dbReference type="InterPro" id="IPR038404">
    <property type="entry name" value="TRAP_DctP_sf"/>
</dbReference>
<dbReference type="Proteomes" id="UP000199006">
    <property type="component" value="Unassembled WGS sequence"/>
</dbReference>
<evidence type="ECO:0000313" key="4">
    <source>
        <dbReference type="EMBL" id="SFL66744.1"/>
    </source>
</evidence>
<gene>
    <name evidence="4" type="ORF">SAMN02983006_01728</name>
</gene>
<dbReference type="EMBL" id="FOTI01000023">
    <property type="protein sequence ID" value="SFL66744.1"/>
    <property type="molecule type" value="Genomic_DNA"/>
</dbReference>
<dbReference type="GO" id="GO:0055085">
    <property type="term" value="P:transmembrane transport"/>
    <property type="evidence" value="ECO:0007669"/>
    <property type="project" value="InterPro"/>
</dbReference>
<dbReference type="RefSeq" id="WP_089861819.1">
    <property type="nucleotide sequence ID" value="NZ_FOTI01000023.1"/>
</dbReference>
<evidence type="ECO:0000256" key="3">
    <source>
        <dbReference type="ARBA" id="ARBA00022729"/>
    </source>
</evidence>
<evidence type="ECO:0000256" key="1">
    <source>
        <dbReference type="ARBA" id="ARBA00009023"/>
    </source>
</evidence>
<keyword evidence="4" id="KW-0675">Receptor</keyword>
<proteinExistence type="inferred from homology"/>
<keyword evidence="5" id="KW-1185">Reference proteome</keyword>
<organism evidence="4 5">
    <name type="scientific">Halanaerobium salsuginis</name>
    <dbReference type="NCBI Taxonomy" id="29563"/>
    <lineage>
        <taxon>Bacteria</taxon>
        <taxon>Bacillati</taxon>
        <taxon>Bacillota</taxon>
        <taxon>Clostridia</taxon>
        <taxon>Halanaerobiales</taxon>
        <taxon>Halanaerobiaceae</taxon>
        <taxon>Halanaerobium</taxon>
    </lineage>
</organism>
<sequence length="340" mass="38733">MQKKRIIMVFLLVIIVILVTISYKDLSNADTQYYAWPLGTASPEDTVTNIFARKFAQEVNELSDGKMKIEVYGNSVIGTDRELLESCKNGDIPFVAQNTAPQVTFMPEIAVFDIPSAFSSIDEVRATVDNQEFNNYIQEVYQKAGYKLLAFADQGFRVMTTNKRIDKLADFNGLKIRTMGNTYHLAFWKSLGANPTPMSFSEVYIGLQQGTIDAQENPYEVIASSKLYEQQKYLVKTNHLPHLISLIVSDEFYQGLPADEQKIIDKAAKIAQLYARQTSDQRIESKLKLIEEKGTEVIEVSDELYKEINERSIPVYEKIRNEIGDEVTGLYIKESKNYHQ</sequence>
<comment type="similarity">
    <text evidence="1">Belongs to the bacterial solute-binding protein 7 family.</text>
</comment>
<dbReference type="GO" id="GO:0030288">
    <property type="term" value="C:outer membrane-bounded periplasmic space"/>
    <property type="evidence" value="ECO:0007669"/>
    <property type="project" value="InterPro"/>
</dbReference>
<dbReference type="NCBIfam" id="NF037995">
    <property type="entry name" value="TRAP_S1"/>
    <property type="match status" value="1"/>
</dbReference>
<evidence type="ECO:0000256" key="2">
    <source>
        <dbReference type="ARBA" id="ARBA00022448"/>
    </source>
</evidence>
<name>A0A1I4JJS3_9FIRM</name>